<dbReference type="InterPro" id="IPR011990">
    <property type="entry name" value="TPR-like_helical_dom_sf"/>
</dbReference>
<evidence type="ECO:0000313" key="1">
    <source>
        <dbReference type="EMBL" id="GBF48630.1"/>
    </source>
</evidence>
<reference evidence="1 2" key="1">
    <citation type="submission" date="2018-02" db="EMBL/GenBank/DDBJ databases">
        <title>Novel Leptospira species isolated from soil and water in Japan.</title>
        <authorList>
            <person name="Nakao R."/>
            <person name="Masuzawa T."/>
        </authorList>
    </citation>
    <scope>NUCLEOTIDE SEQUENCE [LARGE SCALE GENOMIC DNA]</scope>
    <source>
        <strain evidence="1 2">YH101</strain>
    </source>
</reference>
<name>A0A2P2DVN8_9LEPT</name>
<protein>
    <recommendedName>
        <fullName evidence="3">Tetratricopeptide repeat protein</fullName>
    </recommendedName>
</protein>
<dbReference type="RefSeq" id="WP_135354964.1">
    <property type="nucleotide sequence ID" value="NZ_BFBB01000001.1"/>
</dbReference>
<gene>
    <name evidence="1" type="ORF">LPTSP4_01300</name>
</gene>
<accession>A0A2P2DVN8</accession>
<dbReference type="AlphaFoldDB" id="A0A2P2DVN8"/>
<sequence>MPKIYLKAVSISKQHSVDELALRQLLAYEWQSMSGIVYLSEVDASKATLVLDFDLEQDESKISITPKIEYPNEKKSYKGEILSMPWSEYGKMAKRLTYAYLKLIAEKNRLHRYLYSEPVYHPQKEEWDQDILSQSEAMVYRSLASKQMSREEKLSRYAALVSGRPKFLLFRYESLLEVLSGNRSSEKEIWKEWLSLDPKDSIFSYLLAESLADSAKKKGDYELANEFYLQVKKQRETLGHIYSPNYAFAMSELGGFYQRTNQDSALYHLNTAKLIYEAMGMETSLPYIKNQIRYSALLSSIGQKELALNEMFSLETRISLLAEKERALFYYNLARLEYEMQVYESSLQYLKKAKDELKQIAWINTDLHFTIMNLAAASYFSLGKVNKAEEIWLDLVQSKNIFSIETRPFFRKIHYNLARLYVLRGAKDLADTYYKVYTRLTPYSEIRDLSNSERLELETFLFPEMINQNDSSLLTDWEKETIKSYTGRYVFQSQDDEKRARTYQDRLEDSNLLLSDLIDSQKENHPTLLKLKNSLFAKKKSYEKGENILFFDIGPALNNLEAPAITSQSVAYHFPKMDVVLWELPSEVELFHKNVSDEKKEKLYSFSNLRILSANGVAKPETTLEDHKNWVLLNRSIPKWKDKTIILRAANSIDIYETFDAIYPHLLHLAEYFKENPVIYFFNRSILLKKANSSQFMIIGYQSVRGFHHNYQSLDRNGEPPYTLFQYPWEEFE</sequence>
<evidence type="ECO:0008006" key="3">
    <source>
        <dbReference type="Google" id="ProtNLM"/>
    </source>
</evidence>
<proteinExistence type="predicted"/>
<comment type="caution">
    <text evidence="1">The sequence shown here is derived from an EMBL/GenBank/DDBJ whole genome shotgun (WGS) entry which is preliminary data.</text>
</comment>
<dbReference type="Gene3D" id="1.25.40.10">
    <property type="entry name" value="Tetratricopeptide repeat domain"/>
    <property type="match status" value="1"/>
</dbReference>
<dbReference type="EMBL" id="BFBB01000001">
    <property type="protein sequence ID" value="GBF48630.1"/>
    <property type="molecule type" value="Genomic_DNA"/>
</dbReference>
<dbReference type="OrthoDB" id="340981at2"/>
<evidence type="ECO:0000313" key="2">
    <source>
        <dbReference type="Proteomes" id="UP000245133"/>
    </source>
</evidence>
<dbReference type="Proteomes" id="UP000245133">
    <property type="component" value="Unassembled WGS sequence"/>
</dbReference>
<dbReference type="SUPFAM" id="SSF48452">
    <property type="entry name" value="TPR-like"/>
    <property type="match status" value="1"/>
</dbReference>
<keyword evidence="2" id="KW-1185">Reference proteome</keyword>
<organism evidence="1 2">
    <name type="scientific">Leptospira ryugenii</name>
    <dbReference type="NCBI Taxonomy" id="1917863"/>
    <lineage>
        <taxon>Bacteria</taxon>
        <taxon>Pseudomonadati</taxon>
        <taxon>Spirochaetota</taxon>
        <taxon>Spirochaetia</taxon>
        <taxon>Leptospirales</taxon>
        <taxon>Leptospiraceae</taxon>
        <taxon>Leptospira</taxon>
    </lineage>
</organism>